<dbReference type="InterPro" id="IPR014710">
    <property type="entry name" value="RmlC-like_jellyroll"/>
</dbReference>
<dbReference type="SUPFAM" id="SSF51182">
    <property type="entry name" value="RmlC-like cupins"/>
    <property type="match status" value="1"/>
</dbReference>
<dbReference type="Pfam" id="PF04962">
    <property type="entry name" value="KduI"/>
    <property type="match status" value="1"/>
</dbReference>
<keyword evidence="1 2" id="KW-0413">Isomerase</keyword>
<dbReference type="NCBIfam" id="TIGR04378">
    <property type="entry name" value="myo_inos_iolB"/>
    <property type="match status" value="1"/>
</dbReference>
<name>A0ABQ3E3T4_9HYPH</name>
<proteinExistence type="predicted"/>
<comment type="caution">
    <text evidence="2">The sequence shown here is derived from an EMBL/GenBank/DDBJ whole genome shotgun (WGS) entry which is preliminary data.</text>
</comment>
<dbReference type="GO" id="GO:0016853">
    <property type="term" value="F:isomerase activity"/>
    <property type="evidence" value="ECO:0007669"/>
    <property type="project" value="UniProtKB-KW"/>
</dbReference>
<sequence>MSKLLVKPSGTEGKVHDITPETANWGYVGFGLYHLEPGASAKELMVGREAILVIVEGKASITSDGQDFGTLGERKNVFERIKPWCVYVPAGAEWSATAVTKLTLAVCTAPATDGSYPARVIGPDDIPSVERGIGANTRYIHPIAMEEQDFAESLLVTEVYTPQGNWSSYPPHRHDEDHFPDITYLEETYYHRLNPEQGFGFQRVYTDDGELDETMAVSSGDVVLVPKGYHPCGAPYGYEMYYLNVMAGPKRKWRFQNHPDHDWIAQRDAQPAGAIDI</sequence>
<evidence type="ECO:0000256" key="1">
    <source>
        <dbReference type="ARBA" id="ARBA00023235"/>
    </source>
</evidence>
<keyword evidence="3" id="KW-1185">Reference proteome</keyword>
<dbReference type="Gene3D" id="2.60.120.10">
    <property type="entry name" value="Jelly Rolls"/>
    <property type="match status" value="2"/>
</dbReference>
<evidence type="ECO:0000313" key="3">
    <source>
        <dbReference type="Proteomes" id="UP000637980"/>
    </source>
</evidence>
<reference evidence="3" key="1">
    <citation type="journal article" date="2019" name="Int. J. Syst. Evol. Microbiol.">
        <title>The Global Catalogue of Microorganisms (GCM) 10K type strain sequencing project: providing services to taxonomists for standard genome sequencing and annotation.</title>
        <authorList>
            <consortium name="The Broad Institute Genomics Platform"/>
            <consortium name="The Broad Institute Genome Sequencing Center for Infectious Disease"/>
            <person name="Wu L."/>
            <person name="Ma J."/>
        </authorList>
    </citation>
    <scope>NUCLEOTIDE SEQUENCE [LARGE SCALE GENOMIC DNA]</scope>
    <source>
        <strain evidence="3">KCTC 12861</strain>
    </source>
</reference>
<gene>
    <name evidence="2" type="primary">iolB</name>
    <name evidence="2" type="ORF">GCM10007094_05270</name>
</gene>
<dbReference type="InterPro" id="IPR011051">
    <property type="entry name" value="RmlC_Cupin_sf"/>
</dbReference>
<dbReference type="InterPro" id="IPR024203">
    <property type="entry name" value="Deoxy-glucuronate_isom_IolB"/>
</dbReference>
<dbReference type="PIRSF" id="PIRSF036628">
    <property type="entry name" value="IolB"/>
    <property type="match status" value="1"/>
</dbReference>
<dbReference type="PANTHER" id="PTHR39193">
    <property type="entry name" value="5-DEOXY-GLUCURONATE ISOMERASE"/>
    <property type="match status" value="1"/>
</dbReference>
<accession>A0ABQ3E3T4</accession>
<dbReference type="EMBL" id="BMXE01000001">
    <property type="protein sequence ID" value="GHB20260.1"/>
    <property type="molecule type" value="Genomic_DNA"/>
</dbReference>
<evidence type="ECO:0000313" key="2">
    <source>
        <dbReference type="EMBL" id="GHB20260.1"/>
    </source>
</evidence>
<dbReference type="Proteomes" id="UP000637980">
    <property type="component" value="Unassembled WGS sequence"/>
</dbReference>
<dbReference type="RefSeq" id="WP_189435111.1">
    <property type="nucleotide sequence ID" value="NZ_BMXE01000001.1"/>
</dbReference>
<protein>
    <submittedName>
        <fullName evidence="2">5-deoxy-glucuronate isomerase</fullName>
    </submittedName>
</protein>
<dbReference type="InterPro" id="IPR021120">
    <property type="entry name" value="KduI/IolB_isomerase"/>
</dbReference>
<organism evidence="2 3">
    <name type="scientific">Pseudovibrio japonicus</name>
    <dbReference type="NCBI Taxonomy" id="366534"/>
    <lineage>
        <taxon>Bacteria</taxon>
        <taxon>Pseudomonadati</taxon>
        <taxon>Pseudomonadota</taxon>
        <taxon>Alphaproteobacteria</taxon>
        <taxon>Hyphomicrobiales</taxon>
        <taxon>Stappiaceae</taxon>
        <taxon>Pseudovibrio</taxon>
    </lineage>
</organism>
<dbReference type="PANTHER" id="PTHR39193:SF1">
    <property type="entry name" value="5-DEOXY-GLUCURONATE ISOMERASE"/>
    <property type="match status" value="1"/>
</dbReference>